<gene>
    <name evidence="2" type="ORF">SAMN05216499_113130</name>
</gene>
<dbReference type="STRING" id="310782.SAMN05216499_113130"/>
<dbReference type="OrthoDB" id="3213819at2"/>
<dbReference type="AlphaFoldDB" id="A0A1M7KXM8"/>
<dbReference type="InterPro" id="IPR021903">
    <property type="entry name" value="DUF3515"/>
</dbReference>
<evidence type="ECO:0000313" key="2">
    <source>
        <dbReference type="EMBL" id="SHM70332.1"/>
    </source>
</evidence>
<evidence type="ECO:0000256" key="1">
    <source>
        <dbReference type="SAM" id="SignalP"/>
    </source>
</evidence>
<keyword evidence="3" id="KW-1185">Reference proteome</keyword>
<name>A0A1M7KXM8_9ACTN</name>
<dbReference type="Proteomes" id="UP000184111">
    <property type="component" value="Unassembled WGS sequence"/>
</dbReference>
<dbReference type="EMBL" id="FRBI01000013">
    <property type="protein sequence ID" value="SHM70332.1"/>
    <property type="molecule type" value="Genomic_DNA"/>
</dbReference>
<feature type="chain" id="PRO_5039495257" description="DUF3515 domain-containing protein" evidence="1">
    <location>
        <begin position="28"/>
        <end position="162"/>
    </location>
</feature>
<proteinExistence type="predicted"/>
<reference evidence="2 3" key="1">
    <citation type="submission" date="2016-11" db="EMBL/GenBank/DDBJ databases">
        <authorList>
            <person name="Jaros S."/>
            <person name="Januszkiewicz K."/>
            <person name="Wedrychowicz H."/>
        </authorList>
    </citation>
    <scope>NUCLEOTIDE SEQUENCE [LARGE SCALE GENOMIC DNA]</scope>
    <source>
        <strain evidence="2 3">CGMCC 4.2025</strain>
    </source>
</reference>
<accession>A0A1M7KXM8</accession>
<evidence type="ECO:0000313" key="3">
    <source>
        <dbReference type="Proteomes" id="UP000184111"/>
    </source>
</evidence>
<evidence type="ECO:0008006" key="4">
    <source>
        <dbReference type="Google" id="ProtNLM"/>
    </source>
</evidence>
<organism evidence="2 3">
    <name type="scientific">Actinacidiphila paucisporea</name>
    <dbReference type="NCBI Taxonomy" id="310782"/>
    <lineage>
        <taxon>Bacteria</taxon>
        <taxon>Bacillati</taxon>
        <taxon>Actinomycetota</taxon>
        <taxon>Actinomycetes</taxon>
        <taxon>Kitasatosporales</taxon>
        <taxon>Streptomycetaceae</taxon>
        <taxon>Actinacidiphila</taxon>
    </lineage>
</organism>
<dbReference type="PROSITE" id="PS51257">
    <property type="entry name" value="PROKAR_LIPOPROTEIN"/>
    <property type="match status" value="1"/>
</dbReference>
<keyword evidence="1" id="KW-0732">Signal</keyword>
<dbReference type="RefSeq" id="WP_073500428.1">
    <property type="nucleotide sequence ID" value="NZ_FRBI01000013.1"/>
</dbReference>
<sequence length="162" mass="16858">MTLYHRVVLINVSAVACLAAAAAYGFAESAGSDGTIAVPVPDARTAGYCRALHDALPQQVAGLSRHDLRPRSELITGWGDPAIVLRCGVPRPAVDNNPNAVGVEVDGVSWSVEPGSTGSRLLTTTLRQAYVEVTLPKKYADAGDLGPLTDLAGAVKQTIPDL</sequence>
<dbReference type="Pfam" id="PF12028">
    <property type="entry name" value="DUF3515"/>
    <property type="match status" value="1"/>
</dbReference>
<protein>
    <recommendedName>
        <fullName evidence="4">DUF3515 domain-containing protein</fullName>
    </recommendedName>
</protein>
<feature type="signal peptide" evidence="1">
    <location>
        <begin position="1"/>
        <end position="27"/>
    </location>
</feature>